<dbReference type="EMBL" id="JAFBBZ010000001">
    <property type="protein sequence ID" value="MBM7508048.1"/>
    <property type="molecule type" value="Genomic_DNA"/>
</dbReference>
<feature type="domain" description="Amidohydrolase-related" evidence="2">
    <location>
        <begin position="31"/>
        <end position="361"/>
    </location>
</feature>
<dbReference type="PANTHER" id="PTHR21240:SF28">
    <property type="entry name" value="ISO-OROTATE DECARBOXYLASE (EUROFUNG)"/>
    <property type="match status" value="1"/>
</dbReference>
<dbReference type="InterPro" id="IPR006680">
    <property type="entry name" value="Amidohydro-rel"/>
</dbReference>
<dbReference type="Pfam" id="PF04909">
    <property type="entry name" value="Amidohydro_2"/>
    <property type="match status" value="1"/>
</dbReference>
<evidence type="ECO:0000259" key="2">
    <source>
        <dbReference type="Pfam" id="PF04909"/>
    </source>
</evidence>
<accession>A0ABS2MA28</accession>
<dbReference type="RefSeq" id="WP_193669825.1">
    <property type="nucleotide sequence ID" value="NZ_JACDTV010000010.1"/>
</dbReference>
<comment type="caution">
    <text evidence="3">The sequence shown here is derived from an EMBL/GenBank/DDBJ whole genome shotgun (WGS) entry which is preliminary data.</text>
</comment>
<dbReference type="Gene3D" id="3.20.20.140">
    <property type="entry name" value="Metal-dependent hydrolases"/>
    <property type="match status" value="1"/>
</dbReference>
<dbReference type="Proteomes" id="UP000732378">
    <property type="component" value="Unassembled WGS sequence"/>
</dbReference>
<reference evidence="3 4" key="1">
    <citation type="submission" date="2021-01" db="EMBL/GenBank/DDBJ databases">
        <title>Sequencing the genomes of 1000 actinobacteria strains.</title>
        <authorList>
            <person name="Klenk H.-P."/>
        </authorList>
    </citation>
    <scope>NUCLEOTIDE SEQUENCE [LARGE SCALE GENOMIC DNA]</scope>
    <source>
        <strain evidence="3 4">DSM 18239</strain>
    </source>
</reference>
<proteinExistence type="predicted"/>
<gene>
    <name evidence="3" type="ORF">JOE61_001862</name>
</gene>
<dbReference type="SUPFAM" id="SSF51556">
    <property type="entry name" value="Metallo-dependent hydrolases"/>
    <property type="match status" value="1"/>
</dbReference>
<sequence length="362" mass="40398">MSSVLDPAQQFVDLSPVIAPTTATRPQYRTVDVHTHLAVPAAAALAKPWHRPELEPRARFSSPETLAYTAALRATPQSTARFEDAESRLVDMDAQGIDTQVLAVPPTEYFYWLPDSEAVRVCRAQHERLAEVVARFPGRFAAIANLPLAHPDLAVEMLREAHDLGMGGFELSADVMRADGTIIELDDRRYDELWSTATDLAMTAVLHPQGFTHGERFSDYYLVNVMCMPLASTLAVTRMILGGVWHRHPELQMVVVHGGGYLPFYVARTDHAWRHRPELRHHIDRAPSDYLRLLHVDTNVFEPAMVGHLVAQQGADRVLLGTDYPFDMGTPDPLGFLEDAGLTEDQRRLVLGGNAQRLFRIG</sequence>
<dbReference type="InterPro" id="IPR032465">
    <property type="entry name" value="ACMSD"/>
</dbReference>
<protein>
    <submittedName>
        <fullName evidence="3">Aminocarboxymuconate-semialdehyde decarboxylase</fullName>
        <ecNumber evidence="3">4.1.1.45</ecNumber>
    </submittedName>
</protein>
<dbReference type="GO" id="GO:0001760">
    <property type="term" value="F:aminocarboxymuconate-semialdehyde decarboxylase activity"/>
    <property type="evidence" value="ECO:0007669"/>
    <property type="project" value="UniProtKB-EC"/>
</dbReference>
<evidence type="ECO:0000313" key="3">
    <source>
        <dbReference type="EMBL" id="MBM7508048.1"/>
    </source>
</evidence>
<dbReference type="PANTHER" id="PTHR21240">
    <property type="entry name" value="2-AMINO-3-CARBOXYLMUCONATE-6-SEMIALDEHYDE DECARBOXYLASE"/>
    <property type="match status" value="1"/>
</dbReference>
<dbReference type="InterPro" id="IPR032466">
    <property type="entry name" value="Metal_Hydrolase"/>
</dbReference>
<name>A0ABS2MA28_9ACTN</name>
<evidence type="ECO:0000313" key="4">
    <source>
        <dbReference type="Proteomes" id="UP000732378"/>
    </source>
</evidence>
<dbReference type="EC" id="4.1.1.45" evidence="3"/>
<keyword evidence="1 3" id="KW-0456">Lyase</keyword>
<evidence type="ECO:0000256" key="1">
    <source>
        <dbReference type="ARBA" id="ARBA00023239"/>
    </source>
</evidence>
<organism evidence="3 4">
    <name type="scientific">Nocardioides salarius</name>
    <dbReference type="NCBI Taxonomy" id="374513"/>
    <lineage>
        <taxon>Bacteria</taxon>
        <taxon>Bacillati</taxon>
        <taxon>Actinomycetota</taxon>
        <taxon>Actinomycetes</taxon>
        <taxon>Propionibacteriales</taxon>
        <taxon>Nocardioidaceae</taxon>
        <taxon>Nocardioides</taxon>
    </lineage>
</organism>
<keyword evidence="4" id="KW-1185">Reference proteome</keyword>